<feature type="signal peptide" evidence="1">
    <location>
        <begin position="1"/>
        <end position="22"/>
    </location>
</feature>
<dbReference type="FunFam" id="3.40.50.300:FF:000373">
    <property type="entry name" value="Cytoplasmic dynein heavy chain 2"/>
    <property type="match status" value="1"/>
</dbReference>
<dbReference type="PANTHER" id="PTHR45703:SF36">
    <property type="entry name" value="DYNEIN HEAVY CHAIN, CYTOPLASMIC"/>
    <property type="match status" value="1"/>
</dbReference>
<dbReference type="GO" id="GO:0008569">
    <property type="term" value="F:minus-end-directed microtubule motor activity"/>
    <property type="evidence" value="ECO:0007669"/>
    <property type="project" value="InterPro"/>
</dbReference>
<keyword evidence="5" id="KW-1185">Reference proteome</keyword>
<protein>
    <recommendedName>
        <fullName evidence="6">Dynein heavy chain region D6 P-loop domain-containing protein</fullName>
    </recommendedName>
</protein>
<evidence type="ECO:0000259" key="3">
    <source>
        <dbReference type="Pfam" id="PF18198"/>
    </source>
</evidence>
<sequence>MVRLRLLITFAICCTLSQSASSLMTSALSPCSGSVPLDWMCASGPVCENRVAVQTAISKAGELQQWVALDNPEDNVPVLWSDPENKLTSIGTRVNELIVVHSLRPDRLMASAHLLVSTAFGQTFMQQDKVIDLQQMIDTEVSSSDPVLLCSAIGFDASGRIEDLAVEGGKSLTSIAIGSAEGFSQADQVLTSSSKAGRWVLLKNVHLAPQWLGQLEKRFHTIKPHAQFRLFLTAEIHPKLPSSILRASRVVVFEPATGLKANLLRSLSSLPATRFTKAPAERSRLYLLTCWFHAVVQERLRYTPLGWANAYEFSDADLRVACDTLDAAVDTIVPFLSFLFIICYVPRRTVYNLAAMVVFLLSGVKAEDEIFVIDSRQIDWIGSVMDRTISRCLQIYTYYLFLPIGAEIARDILHWLEGKLLPPFSTLVSLIGKAIRTAAVWVLEKFMDRIFGRVPIGLGIV</sequence>
<feature type="domain" description="Dynein heavy chain region D6 P-loop" evidence="2">
    <location>
        <begin position="143"/>
        <end position="251"/>
    </location>
</feature>
<dbReference type="Proteomes" id="UP000218231">
    <property type="component" value="Unassembled WGS sequence"/>
</dbReference>
<reference evidence="4 5" key="1">
    <citation type="journal article" date="2017" name="Curr. Biol.">
        <title>Genome architecture and evolution of a unichromosomal asexual nematode.</title>
        <authorList>
            <person name="Fradin H."/>
            <person name="Zegar C."/>
            <person name="Gutwein M."/>
            <person name="Lucas J."/>
            <person name="Kovtun M."/>
            <person name="Corcoran D."/>
            <person name="Baugh L.R."/>
            <person name="Kiontke K."/>
            <person name="Gunsalus K."/>
            <person name="Fitch D.H."/>
            <person name="Piano F."/>
        </authorList>
    </citation>
    <scope>NUCLEOTIDE SEQUENCE [LARGE SCALE GENOMIC DNA]</scope>
    <source>
        <strain evidence="4">PF1309</strain>
    </source>
</reference>
<gene>
    <name evidence="4" type="ORF">WR25_16755</name>
</gene>
<evidence type="ECO:0000313" key="4">
    <source>
        <dbReference type="EMBL" id="PAV79469.1"/>
    </source>
</evidence>
<dbReference type="EMBL" id="LIAE01007414">
    <property type="protein sequence ID" value="PAV79469.1"/>
    <property type="molecule type" value="Genomic_DNA"/>
</dbReference>
<dbReference type="STRING" id="2018661.A0A2A2L055"/>
<dbReference type="Gene3D" id="3.40.50.300">
    <property type="entry name" value="P-loop containing nucleotide triphosphate hydrolases"/>
    <property type="match status" value="1"/>
</dbReference>
<evidence type="ECO:0008006" key="6">
    <source>
        <dbReference type="Google" id="ProtNLM"/>
    </source>
</evidence>
<dbReference type="GO" id="GO:0045505">
    <property type="term" value="F:dynein intermediate chain binding"/>
    <property type="evidence" value="ECO:0007669"/>
    <property type="project" value="InterPro"/>
</dbReference>
<dbReference type="InterPro" id="IPR041658">
    <property type="entry name" value="AAA_lid_11"/>
</dbReference>
<accession>A0A2A2L055</accession>
<feature type="chain" id="PRO_5012426226" description="Dynein heavy chain region D6 P-loop domain-containing protein" evidence="1">
    <location>
        <begin position="23"/>
        <end position="461"/>
    </location>
</feature>
<dbReference type="InterPro" id="IPR004273">
    <property type="entry name" value="Dynein_heavy_D6_P-loop"/>
</dbReference>
<keyword evidence="1" id="KW-0732">Signal</keyword>
<evidence type="ECO:0000256" key="1">
    <source>
        <dbReference type="SAM" id="SignalP"/>
    </source>
</evidence>
<comment type="caution">
    <text evidence="4">The sequence shown here is derived from an EMBL/GenBank/DDBJ whole genome shotgun (WGS) entry which is preliminary data.</text>
</comment>
<dbReference type="InterPro" id="IPR027417">
    <property type="entry name" value="P-loop_NTPase"/>
</dbReference>
<evidence type="ECO:0000313" key="5">
    <source>
        <dbReference type="Proteomes" id="UP000218231"/>
    </source>
</evidence>
<name>A0A2A2L055_9BILA</name>
<dbReference type="AlphaFoldDB" id="A0A2A2L055"/>
<dbReference type="Pfam" id="PF18198">
    <property type="entry name" value="AAA_lid_11"/>
    <property type="match status" value="1"/>
</dbReference>
<dbReference type="OrthoDB" id="14187at2759"/>
<feature type="domain" description="Dynein heavy chain AAA lid" evidence="3">
    <location>
        <begin position="284"/>
        <end position="337"/>
    </location>
</feature>
<dbReference type="GO" id="GO:0007018">
    <property type="term" value="P:microtubule-based movement"/>
    <property type="evidence" value="ECO:0007669"/>
    <property type="project" value="InterPro"/>
</dbReference>
<proteinExistence type="predicted"/>
<dbReference type="PANTHER" id="PTHR45703">
    <property type="entry name" value="DYNEIN HEAVY CHAIN"/>
    <property type="match status" value="1"/>
</dbReference>
<dbReference type="InterPro" id="IPR026983">
    <property type="entry name" value="DHC"/>
</dbReference>
<evidence type="ECO:0000259" key="2">
    <source>
        <dbReference type="Pfam" id="PF03028"/>
    </source>
</evidence>
<dbReference type="Gene3D" id="1.10.8.720">
    <property type="entry name" value="Region D6 of dynein motor"/>
    <property type="match status" value="1"/>
</dbReference>
<dbReference type="GO" id="GO:0030286">
    <property type="term" value="C:dynein complex"/>
    <property type="evidence" value="ECO:0007669"/>
    <property type="project" value="InterPro"/>
</dbReference>
<dbReference type="InterPro" id="IPR042219">
    <property type="entry name" value="AAA_lid_11_sf"/>
</dbReference>
<dbReference type="GO" id="GO:0051959">
    <property type="term" value="F:dynein light intermediate chain binding"/>
    <property type="evidence" value="ECO:0007669"/>
    <property type="project" value="InterPro"/>
</dbReference>
<organism evidence="4 5">
    <name type="scientific">Diploscapter pachys</name>
    <dbReference type="NCBI Taxonomy" id="2018661"/>
    <lineage>
        <taxon>Eukaryota</taxon>
        <taxon>Metazoa</taxon>
        <taxon>Ecdysozoa</taxon>
        <taxon>Nematoda</taxon>
        <taxon>Chromadorea</taxon>
        <taxon>Rhabditida</taxon>
        <taxon>Rhabditina</taxon>
        <taxon>Rhabditomorpha</taxon>
        <taxon>Rhabditoidea</taxon>
        <taxon>Rhabditidae</taxon>
        <taxon>Diploscapter</taxon>
    </lineage>
</organism>
<dbReference type="Pfam" id="PF03028">
    <property type="entry name" value="Dynein_heavy"/>
    <property type="match status" value="1"/>
</dbReference>